<keyword evidence="2" id="KW-1185">Reference proteome</keyword>
<proteinExistence type="predicted"/>
<comment type="caution">
    <text evidence="1">The sequence shown here is derived from an EMBL/GenBank/DDBJ whole genome shotgun (WGS) entry which is preliminary data.</text>
</comment>
<evidence type="ECO:0000313" key="2">
    <source>
        <dbReference type="Proteomes" id="UP000275394"/>
    </source>
</evidence>
<accession>A0A3N2DNX6</accession>
<evidence type="ECO:0000313" key="1">
    <source>
        <dbReference type="EMBL" id="ROS01518.1"/>
    </source>
</evidence>
<organism evidence="1 2">
    <name type="scientific">Sinobacterium caligoides</name>
    <dbReference type="NCBI Taxonomy" id="933926"/>
    <lineage>
        <taxon>Bacteria</taxon>
        <taxon>Pseudomonadati</taxon>
        <taxon>Pseudomonadota</taxon>
        <taxon>Gammaproteobacteria</taxon>
        <taxon>Cellvibrionales</taxon>
        <taxon>Spongiibacteraceae</taxon>
        <taxon>Sinobacterium</taxon>
    </lineage>
</organism>
<dbReference type="AlphaFoldDB" id="A0A3N2DNX6"/>
<reference evidence="1 2" key="1">
    <citation type="submission" date="2018-11" db="EMBL/GenBank/DDBJ databases">
        <title>Genomic Encyclopedia of Type Strains, Phase IV (KMG-IV): sequencing the most valuable type-strain genomes for metagenomic binning, comparative biology and taxonomic classification.</title>
        <authorList>
            <person name="Goeker M."/>
        </authorList>
    </citation>
    <scope>NUCLEOTIDE SEQUENCE [LARGE SCALE GENOMIC DNA]</scope>
    <source>
        <strain evidence="1 2">DSM 100316</strain>
    </source>
</reference>
<gene>
    <name evidence="1" type="ORF">EDC56_1960</name>
</gene>
<dbReference type="Proteomes" id="UP000275394">
    <property type="component" value="Unassembled WGS sequence"/>
</dbReference>
<sequence length="31" mass="3584">MEKALHRRAFFFAVNDSVLAVLTHATLFKLH</sequence>
<dbReference type="EMBL" id="RKHR01000004">
    <property type="protein sequence ID" value="ROS01518.1"/>
    <property type="molecule type" value="Genomic_DNA"/>
</dbReference>
<name>A0A3N2DNX6_9GAMM</name>
<protein>
    <submittedName>
        <fullName evidence="1">Uncharacterized protein</fullName>
    </submittedName>
</protein>